<sequence>MRKKGMKGEKNAEDKGNKAGNLPAAILRGAISAIFWILVWYAAYRLTGQDILVASPSRVAGRLWFLAGTSSFWLTVLVSFLHVAEGLVTGCVAGIVLAVLTWRCRLCDIVVRPAIGIIKAAPVTSFIILALFWLGRESVAPLITMLMVLPIVWGNVTEGLGTLDRNLMVMARTYRFGRGKTLRFVIVPSLMPYFIAALSSAIGFAWKAGIAAELLANDGRAVGGRINQAKIYLETEDLFAWTIVVIVLSIILEKSTVHFLGRVRMTEAEKR</sequence>
<feature type="transmembrane region" description="Helical" evidence="7">
    <location>
        <begin position="72"/>
        <end position="102"/>
    </location>
</feature>
<dbReference type="GO" id="GO:0055085">
    <property type="term" value="P:transmembrane transport"/>
    <property type="evidence" value="ECO:0007669"/>
    <property type="project" value="InterPro"/>
</dbReference>
<evidence type="ECO:0000256" key="1">
    <source>
        <dbReference type="ARBA" id="ARBA00004651"/>
    </source>
</evidence>
<keyword evidence="10" id="KW-1185">Reference proteome</keyword>
<dbReference type="EMBL" id="CP002659">
    <property type="protein sequence ID" value="AEC01582.1"/>
    <property type="molecule type" value="Genomic_DNA"/>
</dbReference>
<feature type="transmembrane region" description="Helical" evidence="7">
    <location>
        <begin position="140"/>
        <end position="163"/>
    </location>
</feature>
<evidence type="ECO:0000256" key="7">
    <source>
        <dbReference type="RuleBase" id="RU363032"/>
    </source>
</evidence>
<feature type="transmembrane region" description="Helical" evidence="7">
    <location>
        <begin position="114"/>
        <end position="134"/>
    </location>
</feature>
<keyword evidence="2 7" id="KW-0813">Transport</keyword>
<evidence type="ECO:0000256" key="4">
    <source>
        <dbReference type="ARBA" id="ARBA00022692"/>
    </source>
</evidence>
<evidence type="ECO:0000259" key="8">
    <source>
        <dbReference type="PROSITE" id="PS50928"/>
    </source>
</evidence>
<gene>
    <name evidence="9" type="ordered locus">Spico_0352</name>
</gene>
<dbReference type="HOGENOM" id="CLU_046113_4_2_12"/>
<dbReference type="STRING" id="760011.Spico_0352"/>
<dbReference type="eggNOG" id="COG0600">
    <property type="taxonomic scope" value="Bacteria"/>
</dbReference>
<evidence type="ECO:0000313" key="10">
    <source>
        <dbReference type="Proteomes" id="UP000007939"/>
    </source>
</evidence>
<comment type="subcellular location">
    <subcellularLocation>
        <location evidence="1 7">Cell membrane</location>
        <topology evidence="1 7">Multi-pass membrane protein</topology>
    </subcellularLocation>
</comment>
<dbReference type="SUPFAM" id="SSF161098">
    <property type="entry name" value="MetI-like"/>
    <property type="match status" value="1"/>
</dbReference>
<keyword evidence="4 7" id="KW-0812">Transmembrane</keyword>
<feature type="transmembrane region" description="Helical" evidence="7">
    <location>
        <begin position="21"/>
        <end position="43"/>
    </location>
</feature>
<dbReference type="OrthoDB" id="308958at2"/>
<dbReference type="PANTHER" id="PTHR30151:SF0">
    <property type="entry name" value="ABC TRANSPORTER PERMEASE PROTEIN MJ0413-RELATED"/>
    <property type="match status" value="1"/>
</dbReference>
<dbReference type="GO" id="GO:0005886">
    <property type="term" value="C:plasma membrane"/>
    <property type="evidence" value="ECO:0007669"/>
    <property type="project" value="UniProtKB-SubCell"/>
</dbReference>
<name>F4GHP4_PARC1</name>
<dbReference type="Gene3D" id="1.10.3720.10">
    <property type="entry name" value="MetI-like"/>
    <property type="match status" value="1"/>
</dbReference>
<feature type="transmembrane region" description="Helical" evidence="7">
    <location>
        <begin position="238"/>
        <end position="261"/>
    </location>
</feature>
<protein>
    <submittedName>
        <fullName evidence="9">Binding-protein-dependent transport systems inner membrane component</fullName>
    </submittedName>
</protein>
<keyword evidence="5 7" id="KW-1133">Transmembrane helix</keyword>
<keyword evidence="3" id="KW-1003">Cell membrane</keyword>
<proteinExistence type="inferred from homology"/>
<evidence type="ECO:0000256" key="3">
    <source>
        <dbReference type="ARBA" id="ARBA00022475"/>
    </source>
</evidence>
<dbReference type="InterPro" id="IPR000515">
    <property type="entry name" value="MetI-like"/>
</dbReference>
<dbReference type="InterPro" id="IPR035906">
    <property type="entry name" value="MetI-like_sf"/>
</dbReference>
<dbReference type="PANTHER" id="PTHR30151">
    <property type="entry name" value="ALKANE SULFONATE ABC TRANSPORTER-RELATED, MEMBRANE SUBUNIT"/>
    <property type="match status" value="1"/>
</dbReference>
<dbReference type="Pfam" id="PF00528">
    <property type="entry name" value="BPD_transp_1"/>
    <property type="match status" value="1"/>
</dbReference>
<comment type="similarity">
    <text evidence="7">Belongs to the binding-protein-dependent transport system permease family.</text>
</comment>
<accession>F4GHP4</accession>
<dbReference type="KEGG" id="scc:Spico_0352"/>
<dbReference type="PROSITE" id="PS50928">
    <property type="entry name" value="ABC_TM1"/>
    <property type="match status" value="1"/>
</dbReference>
<evidence type="ECO:0000256" key="6">
    <source>
        <dbReference type="ARBA" id="ARBA00023136"/>
    </source>
</evidence>
<evidence type="ECO:0000256" key="5">
    <source>
        <dbReference type="ARBA" id="ARBA00022989"/>
    </source>
</evidence>
<reference evidence="10" key="1">
    <citation type="submission" date="2011-04" db="EMBL/GenBank/DDBJ databases">
        <title>The complete genome of Spirochaeta coccoides DSM 17374.</title>
        <authorList>
            <person name="Lucas S."/>
            <person name="Copeland A."/>
            <person name="Lapidus A."/>
            <person name="Bruce D."/>
            <person name="Goodwin L."/>
            <person name="Pitluck S."/>
            <person name="Peters L."/>
            <person name="Kyrpides N."/>
            <person name="Mavromatis K."/>
            <person name="Pagani I."/>
            <person name="Ivanova N."/>
            <person name="Ovchinnikova G."/>
            <person name="Lu M."/>
            <person name="Detter J.C."/>
            <person name="Tapia R."/>
            <person name="Han C."/>
            <person name="Land M."/>
            <person name="Hauser L."/>
            <person name="Markowitz V."/>
            <person name="Cheng J.-F."/>
            <person name="Hugenholtz P."/>
            <person name="Woyke T."/>
            <person name="Wu D."/>
            <person name="Spring S."/>
            <person name="Schroeder M."/>
            <person name="Brambilla E."/>
            <person name="Klenk H.-P."/>
            <person name="Eisen J.A."/>
        </authorList>
    </citation>
    <scope>NUCLEOTIDE SEQUENCE [LARGE SCALE GENOMIC DNA]</scope>
    <source>
        <strain evidence="10">ATCC BAA-1237 / DSM 17374 / SPN1</strain>
    </source>
</reference>
<dbReference type="CDD" id="cd06261">
    <property type="entry name" value="TM_PBP2"/>
    <property type="match status" value="1"/>
</dbReference>
<dbReference type="Proteomes" id="UP000007939">
    <property type="component" value="Chromosome"/>
</dbReference>
<feature type="transmembrane region" description="Helical" evidence="7">
    <location>
        <begin position="184"/>
        <end position="206"/>
    </location>
</feature>
<reference evidence="9 10" key="2">
    <citation type="journal article" date="2012" name="Stand. Genomic Sci.">
        <title>Complete genome sequence of the termite hindgut bacterium Spirochaeta coccoides type strain (SPN1(T)), reclassification in the genus Sphaerochaeta as Sphaerochaeta coccoides comb. nov. and emendations of the family Spirochaetaceae and the genus Sphaerochaeta.</title>
        <authorList>
            <person name="Abt B."/>
            <person name="Han C."/>
            <person name="Scheuner C."/>
            <person name="Lu M."/>
            <person name="Lapidus A."/>
            <person name="Nolan M."/>
            <person name="Lucas S."/>
            <person name="Hammon N."/>
            <person name="Deshpande S."/>
            <person name="Cheng J.F."/>
            <person name="Tapia R."/>
            <person name="Goodwin L.A."/>
            <person name="Pitluck S."/>
            <person name="Liolios K."/>
            <person name="Pagani I."/>
            <person name="Ivanova N."/>
            <person name="Mavromatis K."/>
            <person name="Mikhailova N."/>
            <person name="Huntemann M."/>
            <person name="Pati A."/>
            <person name="Chen A."/>
            <person name="Palaniappan K."/>
            <person name="Land M."/>
            <person name="Hauser L."/>
            <person name="Brambilla E.M."/>
            <person name="Rohde M."/>
            <person name="Spring S."/>
            <person name="Gronow S."/>
            <person name="Goker M."/>
            <person name="Woyke T."/>
            <person name="Bristow J."/>
            <person name="Eisen J.A."/>
            <person name="Markowitz V."/>
            <person name="Hugenholtz P."/>
            <person name="Kyrpides N.C."/>
            <person name="Klenk H.P."/>
            <person name="Detter J.C."/>
        </authorList>
    </citation>
    <scope>NUCLEOTIDE SEQUENCE [LARGE SCALE GENOMIC DNA]</scope>
    <source>
        <strain evidence="10">ATCC BAA-1237 / DSM 17374 / SPN1</strain>
    </source>
</reference>
<dbReference type="AlphaFoldDB" id="F4GHP4"/>
<keyword evidence="6 7" id="KW-0472">Membrane</keyword>
<feature type="domain" description="ABC transmembrane type-1" evidence="8">
    <location>
        <begin position="72"/>
        <end position="256"/>
    </location>
</feature>
<evidence type="ECO:0000313" key="9">
    <source>
        <dbReference type="EMBL" id="AEC01582.1"/>
    </source>
</evidence>
<evidence type="ECO:0000256" key="2">
    <source>
        <dbReference type="ARBA" id="ARBA00022448"/>
    </source>
</evidence>
<organism evidence="9 10">
    <name type="scientific">Parasphaerochaeta coccoides (strain ATCC BAA-1237 / DSM 17374 / SPN1)</name>
    <name type="common">Sphaerochaeta coccoides</name>
    <dbReference type="NCBI Taxonomy" id="760011"/>
    <lineage>
        <taxon>Bacteria</taxon>
        <taxon>Pseudomonadati</taxon>
        <taxon>Spirochaetota</taxon>
        <taxon>Spirochaetia</taxon>
        <taxon>Spirochaetales</taxon>
        <taxon>Sphaerochaetaceae</taxon>
        <taxon>Parasphaerochaeta</taxon>
    </lineage>
</organism>